<dbReference type="InterPro" id="IPR036271">
    <property type="entry name" value="Tet_transcr_reg_TetR-rel_C_sf"/>
</dbReference>
<dbReference type="PRINTS" id="PR00455">
    <property type="entry name" value="HTHTETR"/>
</dbReference>
<dbReference type="Proteomes" id="UP000654345">
    <property type="component" value="Unassembled WGS sequence"/>
</dbReference>
<dbReference type="InterPro" id="IPR009057">
    <property type="entry name" value="Homeodomain-like_sf"/>
</dbReference>
<evidence type="ECO:0000313" key="5">
    <source>
        <dbReference type="Proteomes" id="UP000654345"/>
    </source>
</evidence>
<dbReference type="PANTHER" id="PTHR43479">
    <property type="entry name" value="ACREF/ENVCD OPERON REPRESSOR-RELATED"/>
    <property type="match status" value="1"/>
</dbReference>
<dbReference type="InterPro" id="IPR039532">
    <property type="entry name" value="TetR_C_Firmicutes"/>
</dbReference>
<accession>A0ABQ3USS0</accession>
<keyword evidence="5" id="KW-1185">Reference proteome</keyword>
<comment type="caution">
    <text evidence="4">The sequence shown here is derived from an EMBL/GenBank/DDBJ whole genome shotgun (WGS) entry which is preliminary data.</text>
</comment>
<dbReference type="InterPro" id="IPR001647">
    <property type="entry name" value="HTH_TetR"/>
</dbReference>
<dbReference type="Gene3D" id="1.10.357.10">
    <property type="entry name" value="Tetracycline Repressor, domain 2"/>
    <property type="match status" value="1"/>
</dbReference>
<dbReference type="Pfam" id="PF14278">
    <property type="entry name" value="TetR_C_8"/>
    <property type="match status" value="1"/>
</dbReference>
<organism evidence="4 5">
    <name type="scientific">Ktedonobacter robiniae</name>
    <dbReference type="NCBI Taxonomy" id="2778365"/>
    <lineage>
        <taxon>Bacteria</taxon>
        <taxon>Bacillati</taxon>
        <taxon>Chloroflexota</taxon>
        <taxon>Ktedonobacteria</taxon>
        <taxon>Ktedonobacterales</taxon>
        <taxon>Ktedonobacteraceae</taxon>
        <taxon>Ktedonobacter</taxon>
    </lineage>
</organism>
<reference evidence="4 5" key="1">
    <citation type="journal article" date="2021" name="Int. J. Syst. Evol. Microbiol.">
        <title>Reticulibacter mediterranei gen. nov., sp. nov., within the new family Reticulibacteraceae fam. nov., and Ktedonospora formicarum gen. nov., sp. nov., Ktedonobacter robiniae sp. nov., Dictyobacter formicarum sp. nov. and Dictyobacter arantiisoli sp. nov., belonging to the class Ktedonobacteria.</title>
        <authorList>
            <person name="Yabe S."/>
            <person name="Zheng Y."/>
            <person name="Wang C.M."/>
            <person name="Sakai Y."/>
            <person name="Abe K."/>
            <person name="Yokota A."/>
            <person name="Donadio S."/>
            <person name="Cavaletti L."/>
            <person name="Monciardini P."/>
        </authorList>
    </citation>
    <scope>NUCLEOTIDE SEQUENCE [LARGE SCALE GENOMIC DNA]</scope>
    <source>
        <strain evidence="4 5">SOSP1-30</strain>
    </source>
</reference>
<gene>
    <name evidence="4" type="ORF">KSB_42330</name>
</gene>
<dbReference type="PROSITE" id="PS50977">
    <property type="entry name" value="HTH_TETR_2"/>
    <property type="match status" value="1"/>
</dbReference>
<dbReference type="RefSeq" id="WP_201372412.1">
    <property type="nucleotide sequence ID" value="NZ_BNJG01000002.1"/>
</dbReference>
<feature type="domain" description="HTH tetR-type" evidence="3">
    <location>
        <begin position="6"/>
        <end position="66"/>
    </location>
</feature>
<evidence type="ECO:0000256" key="1">
    <source>
        <dbReference type="ARBA" id="ARBA00023125"/>
    </source>
</evidence>
<evidence type="ECO:0000313" key="4">
    <source>
        <dbReference type="EMBL" id="GHO55758.1"/>
    </source>
</evidence>
<sequence length="186" mass="21383">MDRRVRRTRQAILEAFVGLLAEKDFEHITMNEIADRANVNRGTVYLHYIDKFDLLDQCIDTHLAQLLGDCLPGGATHHPTKAAIQHIFEYLEQHAFLYKTLLVNKGIPAFRNRLMDVMLRILREYIDESGIDRTMNKEVSAQFLASAVIGVLEWWITQSMPYSTTDTVEQIWSLLEGMRVVPAPSH</sequence>
<dbReference type="EMBL" id="BNJG01000002">
    <property type="protein sequence ID" value="GHO55758.1"/>
    <property type="molecule type" value="Genomic_DNA"/>
</dbReference>
<dbReference type="InterPro" id="IPR050624">
    <property type="entry name" value="HTH-type_Tx_Regulator"/>
</dbReference>
<evidence type="ECO:0000256" key="2">
    <source>
        <dbReference type="PROSITE-ProRule" id="PRU00335"/>
    </source>
</evidence>
<dbReference type="SUPFAM" id="SSF48498">
    <property type="entry name" value="Tetracyclin repressor-like, C-terminal domain"/>
    <property type="match status" value="1"/>
</dbReference>
<dbReference type="Pfam" id="PF00440">
    <property type="entry name" value="TetR_N"/>
    <property type="match status" value="1"/>
</dbReference>
<dbReference type="SUPFAM" id="SSF46689">
    <property type="entry name" value="Homeodomain-like"/>
    <property type="match status" value="1"/>
</dbReference>
<keyword evidence="1 2" id="KW-0238">DNA-binding</keyword>
<proteinExistence type="predicted"/>
<name>A0ABQ3USS0_9CHLR</name>
<dbReference type="PANTHER" id="PTHR43479:SF7">
    <property type="entry name" value="TETR-FAMILY TRANSCRIPTIONAL REGULATOR"/>
    <property type="match status" value="1"/>
</dbReference>
<feature type="DNA-binding region" description="H-T-H motif" evidence="2">
    <location>
        <begin position="29"/>
        <end position="48"/>
    </location>
</feature>
<evidence type="ECO:0000259" key="3">
    <source>
        <dbReference type="PROSITE" id="PS50977"/>
    </source>
</evidence>
<protein>
    <submittedName>
        <fullName evidence="4">TetR family transcriptional regulator</fullName>
    </submittedName>
</protein>